<keyword evidence="3" id="KW-1185">Reference proteome</keyword>
<feature type="compositionally biased region" description="Basic and acidic residues" evidence="1">
    <location>
        <begin position="65"/>
        <end position="75"/>
    </location>
</feature>
<dbReference type="AlphaFoldDB" id="A0A5C4LRM8"/>
<evidence type="ECO:0000256" key="1">
    <source>
        <dbReference type="SAM" id="MobiDB-lite"/>
    </source>
</evidence>
<dbReference type="EMBL" id="VDFW01000046">
    <property type="protein sequence ID" value="TNC20075.1"/>
    <property type="molecule type" value="Genomic_DNA"/>
</dbReference>
<accession>A0A5C4LRM8</accession>
<protein>
    <submittedName>
        <fullName evidence="2">Uncharacterized protein</fullName>
    </submittedName>
</protein>
<feature type="region of interest" description="Disordered" evidence="1">
    <location>
        <begin position="52"/>
        <end position="80"/>
    </location>
</feature>
<proteinExistence type="predicted"/>
<comment type="caution">
    <text evidence="2">The sequence shown here is derived from an EMBL/GenBank/DDBJ whole genome shotgun (WGS) entry which is preliminary data.</text>
</comment>
<dbReference type="RefSeq" id="WP_139100471.1">
    <property type="nucleotide sequence ID" value="NZ_VDFW01000046.1"/>
</dbReference>
<evidence type="ECO:0000313" key="2">
    <source>
        <dbReference type="EMBL" id="TNC20075.1"/>
    </source>
</evidence>
<organism evidence="2 3">
    <name type="scientific">Amycolatopsis alkalitolerans</name>
    <dbReference type="NCBI Taxonomy" id="2547244"/>
    <lineage>
        <taxon>Bacteria</taxon>
        <taxon>Bacillati</taxon>
        <taxon>Actinomycetota</taxon>
        <taxon>Actinomycetes</taxon>
        <taxon>Pseudonocardiales</taxon>
        <taxon>Pseudonocardiaceae</taxon>
        <taxon>Amycolatopsis</taxon>
    </lineage>
</organism>
<name>A0A5C4LRM8_9PSEU</name>
<dbReference type="OrthoDB" id="5123282at2"/>
<gene>
    <name evidence="2" type="ORF">FG385_31605</name>
</gene>
<dbReference type="Proteomes" id="UP000305546">
    <property type="component" value="Unassembled WGS sequence"/>
</dbReference>
<evidence type="ECO:0000313" key="3">
    <source>
        <dbReference type="Proteomes" id="UP000305546"/>
    </source>
</evidence>
<reference evidence="2 3" key="1">
    <citation type="submission" date="2019-06" db="EMBL/GenBank/DDBJ databases">
        <title>Amycolatopsis alkalitolerans sp. nov., isolated from Gastrodia elata Blume.</title>
        <authorList>
            <person name="Narsing Rao M.P."/>
            <person name="Li W.J."/>
        </authorList>
    </citation>
    <scope>NUCLEOTIDE SEQUENCE [LARGE SCALE GENOMIC DNA]</scope>
    <source>
        <strain evidence="2 3">SYSUP0005</strain>
    </source>
</reference>
<feature type="region of interest" description="Disordered" evidence="1">
    <location>
        <begin position="156"/>
        <end position="201"/>
    </location>
</feature>
<sequence length="201" mass="22166">MTEYISDQTDSSDKPTVAKVTVEGPGISITRSVNEATMSSIIALLFGVTPASTSGVGGGRRHHERPREQPDKEEQLPGGWDEDLTLGEFIVETDARTFPQKICAAGYYLIKFQHAESFNREDIKTSLTNAHEDMPGNFARDWSNAASSNLIAAKQGDPGQFYVPRTGRTAVESRFQDTPKRRNTRRATKKTNSNSSNEELA</sequence>